<organism evidence="9 10">
    <name type="scientific">Tumebacillus amylolyticus</name>
    <dbReference type="NCBI Taxonomy" id="2801339"/>
    <lineage>
        <taxon>Bacteria</taxon>
        <taxon>Bacillati</taxon>
        <taxon>Bacillota</taxon>
        <taxon>Bacilli</taxon>
        <taxon>Bacillales</taxon>
        <taxon>Alicyclobacillaceae</taxon>
        <taxon>Tumebacillus</taxon>
    </lineage>
</organism>
<evidence type="ECO:0000256" key="5">
    <source>
        <dbReference type="ARBA" id="ARBA00022989"/>
    </source>
</evidence>
<keyword evidence="10" id="KW-1185">Reference proteome</keyword>
<reference evidence="9 10" key="1">
    <citation type="submission" date="2021-01" db="EMBL/GenBank/DDBJ databases">
        <title>Tumebacillus sp. strain ITR2 16S ribosomal RNA gene Genome sequencing and assembly.</title>
        <authorList>
            <person name="Kang M."/>
        </authorList>
    </citation>
    <scope>NUCLEOTIDE SEQUENCE [LARGE SCALE GENOMIC DNA]</scope>
    <source>
        <strain evidence="9 10">ITR2</strain>
    </source>
</reference>
<feature type="transmembrane region" description="Helical" evidence="7">
    <location>
        <begin position="211"/>
        <end position="234"/>
    </location>
</feature>
<dbReference type="InterPro" id="IPR050171">
    <property type="entry name" value="MFS_Transporters"/>
</dbReference>
<evidence type="ECO:0000256" key="3">
    <source>
        <dbReference type="ARBA" id="ARBA00022475"/>
    </source>
</evidence>
<feature type="transmembrane region" description="Helical" evidence="7">
    <location>
        <begin position="365"/>
        <end position="387"/>
    </location>
</feature>
<feature type="transmembrane region" description="Helical" evidence="7">
    <location>
        <begin position="12"/>
        <end position="33"/>
    </location>
</feature>
<evidence type="ECO:0000256" key="6">
    <source>
        <dbReference type="ARBA" id="ARBA00023136"/>
    </source>
</evidence>
<comment type="caution">
    <text evidence="9">The sequence shown here is derived from an EMBL/GenBank/DDBJ whole genome shotgun (WGS) entry which is preliminary data.</text>
</comment>
<evidence type="ECO:0000256" key="4">
    <source>
        <dbReference type="ARBA" id="ARBA00022692"/>
    </source>
</evidence>
<name>A0ABS1J8N6_9BACL</name>
<dbReference type="InterPro" id="IPR020846">
    <property type="entry name" value="MFS_dom"/>
</dbReference>
<feature type="transmembrane region" description="Helical" evidence="7">
    <location>
        <begin position="241"/>
        <end position="258"/>
    </location>
</feature>
<dbReference type="PROSITE" id="PS50850">
    <property type="entry name" value="MFS"/>
    <property type="match status" value="1"/>
</dbReference>
<evidence type="ECO:0000313" key="9">
    <source>
        <dbReference type="EMBL" id="MBL0386565.1"/>
    </source>
</evidence>
<dbReference type="Pfam" id="PF07690">
    <property type="entry name" value="MFS_1"/>
    <property type="match status" value="1"/>
</dbReference>
<keyword evidence="6 7" id="KW-0472">Membrane</keyword>
<keyword evidence="2" id="KW-0813">Transport</keyword>
<dbReference type="Proteomes" id="UP000602284">
    <property type="component" value="Unassembled WGS sequence"/>
</dbReference>
<feature type="domain" description="Major facilitator superfamily (MFS) profile" evidence="8">
    <location>
        <begin position="11"/>
        <end position="392"/>
    </location>
</feature>
<feature type="transmembrane region" description="Helical" evidence="7">
    <location>
        <begin position="45"/>
        <end position="69"/>
    </location>
</feature>
<dbReference type="InterPro" id="IPR036259">
    <property type="entry name" value="MFS_trans_sf"/>
</dbReference>
<evidence type="ECO:0000313" key="10">
    <source>
        <dbReference type="Proteomes" id="UP000602284"/>
    </source>
</evidence>
<protein>
    <submittedName>
        <fullName evidence="9">MFS transporter</fullName>
    </submittedName>
</protein>
<evidence type="ECO:0000256" key="1">
    <source>
        <dbReference type="ARBA" id="ARBA00004651"/>
    </source>
</evidence>
<keyword evidence="4 7" id="KW-0812">Transmembrane</keyword>
<feature type="transmembrane region" description="Helical" evidence="7">
    <location>
        <begin position="90"/>
        <end position="117"/>
    </location>
</feature>
<dbReference type="SUPFAM" id="SSF103473">
    <property type="entry name" value="MFS general substrate transporter"/>
    <property type="match status" value="1"/>
</dbReference>
<gene>
    <name evidence="9" type="ORF">JJB07_07875</name>
</gene>
<feature type="transmembrane region" description="Helical" evidence="7">
    <location>
        <begin position="137"/>
        <end position="158"/>
    </location>
</feature>
<dbReference type="CDD" id="cd17329">
    <property type="entry name" value="MFS_MdtH_MDR_like"/>
    <property type="match status" value="1"/>
</dbReference>
<dbReference type="EMBL" id="JAEQNB010000002">
    <property type="protein sequence ID" value="MBL0386565.1"/>
    <property type="molecule type" value="Genomic_DNA"/>
</dbReference>
<evidence type="ECO:0000256" key="7">
    <source>
        <dbReference type="SAM" id="Phobius"/>
    </source>
</evidence>
<dbReference type="PANTHER" id="PTHR23517:SF2">
    <property type="entry name" value="MULTIDRUG RESISTANCE PROTEIN MDTH"/>
    <property type="match status" value="1"/>
</dbReference>
<feature type="transmembrane region" description="Helical" evidence="7">
    <location>
        <begin position="165"/>
        <end position="185"/>
    </location>
</feature>
<feature type="transmembrane region" description="Helical" evidence="7">
    <location>
        <begin position="270"/>
        <end position="293"/>
    </location>
</feature>
<evidence type="ECO:0000256" key="2">
    <source>
        <dbReference type="ARBA" id="ARBA00022448"/>
    </source>
</evidence>
<sequence>MPMTLPRLGTQVWVLLAGVLFTHLGTYMLLPYLSIIFSTEKGLSLARVGLVLGAGSVAYLSGSLAGGFIADRLGKKTTMIAGLLMRAAGLALFIWMGSWIALFVTNLLAGVGSGLYMPGAKAGIASSVTEGNKTTAFSYRGIAANIGVTVGPLLGTFLHNQSSASLFAGAAFVYLGLAVAHVFLLTKDCVGANCPEAPKTKFSDMFTDRPFLVFSFATIFVWALFTQFSLALPLRAQQIQAAHNIGMIWTITSIVLIATQSTATKLFTKYLHPLSAMALGMLILGVALGTVAFSHSFWHLLASAILFTIGEMLIMPTSDAIVSDLSRPETISAYFGVASFVFGAGEALGNIGGGRLMQVAVDRDFLAMPWILYAVVGIVLAVAYFFMSHWAPLAKPLAPVLEESVGTGRLVGKKKKQRT</sequence>
<feature type="transmembrane region" description="Helical" evidence="7">
    <location>
        <begin position="333"/>
        <end position="353"/>
    </location>
</feature>
<dbReference type="RefSeq" id="WP_201633290.1">
    <property type="nucleotide sequence ID" value="NZ_JAEQNB010000002.1"/>
</dbReference>
<proteinExistence type="predicted"/>
<dbReference type="PANTHER" id="PTHR23517">
    <property type="entry name" value="RESISTANCE PROTEIN MDTM, PUTATIVE-RELATED-RELATED"/>
    <property type="match status" value="1"/>
</dbReference>
<feature type="transmembrane region" description="Helical" evidence="7">
    <location>
        <begin position="300"/>
        <end position="321"/>
    </location>
</feature>
<evidence type="ECO:0000259" key="8">
    <source>
        <dbReference type="PROSITE" id="PS50850"/>
    </source>
</evidence>
<accession>A0ABS1J8N6</accession>
<dbReference type="InterPro" id="IPR011701">
    <property type="entry name" value="MFS"/>
</dbReference>
<comment type="subcellular location">
    <subcellularLocation>
        <location evidence="1">Cell membrane</location>
        <topology evidence="1">Multi-pass membrane protein</topology>
    </subcellularLocation>
</comment>
<keyword evidence="5 7" id="KW-1133">Transmembrane helix</keyword>
<keyword evidence="3" id="KW-1003">Cell membrane</keyword>
<dbReference type="Gene3D" id="1.20.1250.20">
    <property type="entry name" value="MFS general substrate transporter like domains"/>
    <property type="match status" value="1"/>
</dbReference>